<name>A0A0C5W279_9GAMM</name>
<sequence length="147" mass="16640">MLKFGLLPSPEMKPLIDALLEQDVDVYLHGYLKDKSMPFVDIGWNTSARLNEVGLPSGWTLIYAFFISSEAVAQNQSDPLMGNVSIHEILQNYQPKHLSAAQFKENMQGLIDQAEYLMGFPPSRLVWLQHEMPGSEDIRQLIAHIVD</sequence>
<gene>
    <name evidence="1" type="ORF">YC6258_04727</name>
</gene>
<accession>A0A0C5W279</accession>
<proteinExistence type="predicted"/>
<protein>
    <submittedName>
        <fullName evidence="1">Uncharacterized protein</fullName>
    </submittedName>
</protein>
<dbReference type="Proteomes" id="UP000032266">
    <property type="component" value="Chromosome"/>
</dbReference>
<evidence type="ECO:0000313" key="2">
    <source>
        <dbReference type="Proteomes" id="UP000032266"/>
    </source>
</evidence>
<reference evidence="1 2" key="1">
    <citation type="submission" date="2014-01" db="EMBL/GenBank/DDBJ databases">
        <title>Full genme sequencing of cellulolytic bacterium Gynuella sunshinyii YC6258T gen. nov., sp. nov.</title>
        <authorList>
            <person name="Khan H."/>
            <person name="Chung E.J."/>
            <person name="Chung Y.R."/>
        </authorList>
    </citation>
    <scope>NUCLEOTIDE SEQUENCE [LARGE SCALE GENOMIC DNA]</scope>
    <source>
        <strain evidence="1 2">YC6258</strain>
    </source>
</reference>
<dbReference type="KEGG" id="gsn:YC6258_04727"/>
<dbReference type="HOGENOM" id="CLU_1765461_0_0_6"/>
<evidence type="ECO:0000313" key="1">
    <source>
        <dbReference type="EMBL" id="AJQ96759.1"/>
    </source>
</evidence>
<dbReference type="AlphaFoldDB" id="A0A0C5W279"/>
<dbReference type="EMBL" id="CP007142">
    <property type="protein sequence ID" value="AJQ96759.1"/>
    <property type="molecule type" value="Genomic_DNA"/>
</dbReference>
<dbReference type="RefSeq" id="WP_044618691.1">
    <property type="nucleotide sequence ID" value="NZ_CP007142.1"/>
</dbReference>
<keyword evidence="2" id="KW-1185">Reference proteome</keyword>
<organism evidence="1 2">
    <name type="scientific">Gynuella sunshinyii YC6258</name>
    <dbReference type="NCBI Taxonomy" id="1445510"/>
    <lineage>
        <taxon>Bacteria</taxon>
        <taxon>Pseudomonadati</taxon>
        <taxon>Pseudomonadota</taxon>
        <taxon>Gammaproteobacteria</taxon>
        <taxon>Oceanospirillales</taxon>
        <taxon>Saccharospirillaceae</taxon>
        <taxon>Gynuella</taxon>
    </lineage>
</organism>